<comment type="caution">
    <text evidence="8">The sequence shown here is derived from an EMBL/GenBank/DDBJ whole genome shotgun (WGS) entry which is preliminary data.</text>
</comment>
<evidence type="ECO:0000256" key="6">
    <source>
        <dbReference type="SAM" id="Phobius"/>
    </source>
</evidence>
<evidence type="ECO:0000313" key="9">
    <source>
        <dbReference type="Proteomes" id="UP000035722"/>
    </source>
</evidence>
<evidence type="ECO:0000256" key="1">
    <source>
        <dbReference type="ARBA" id="ARBA00004162"/>
    </source>
</evidence>
<dbReference type="PANTHER" id="PTHR33885:SF3">
    <property type="entry name" value="PHAGE SHOCK PROTEIN C"/>
    <property type="match status" value="1"/>
</dbReference>
<proteinExistence type="predicted"/>
<feature type="transmembrane region" description="Helical" evidence="6">
    <location>
        <begin position="41"/>
        <end position="64"/>
    </location>
</feature>
<dbReference type="RefSeq" id="WP_050054290.1">
    <property type="nucleotide sequence ID" value="NZ_CAQI01000034.1"/>
</dbReference>
<keyword evidence="2" id="KW-1003">Cell membrane</keyword>
<dbReference type="EMBL" id="CAQI01000034">
    <property type="protein sequence ID" value="CCQ45274.1"/>
    <property type="molecule type" value="Genomic_DNA"/>
</dbReference>
<protein>
    <submittedName>
        <fullName evidence="8">PspC domain protein</fullName>
    </submittedName>
</protein>
<gene>
    <name evidence="8" type="primary">pspC.1</name>
    <name evidence="8" type="ORF">ARTSIC4J27_1212</name>
</gene>
<comment type="subcellular location">
    <subcellularLocation>
        <location evidence="1">Cell membrane</location>
        <topology evidence="1">Single-pass membrane protein</topology>
    </subcellularLocation>
</comment>
<evidence type="ECO:0000256" key="3">
    <source>
        <dbReference type="ARBA" id="ARBA00022692"/>
    </source>
</evidence>
<organism evidence="8 9">
    <name type="scientific">Pseudarthrobacter siccitolerans</name>
    <dbReference type="NCBI Taxonomy" id="861266"/>
    <lineage>
        <taxon>Bacteria</taxon>
        <taxon>Bacillati</taxon>
        <taxon>Actinomycetota</taxon>
        <taxon>Actinomycetes</taxon>
        <taxon>Micrococcales</taxon>
        <taxon>Micrococcaceae</taxon>
        <taxon>Pseudarthrobacter</taxon>
    </lineage>
</organism>
<reference evidence="9" key="1">
    <citation type="journal article" date="2014" name="Genome Announc.">
        <title>Genome Sequence of Arthrobacter siccitolerans 4J27, a Xeroprotectant-Producing Desiccation-Tolerant Microorganism.</title>
        <authorList>
            <person name="Manzanera M."/>
            <person name="Santa-Cruz-Calvo L."/>
            <person name="Vilchez J.I."/>
            <person name="Garcia-Fontana C."/>
            <person name="Silva-Castro G.A."/>
            <person name="Calvo C."/>
            <person name="Gonzalez-Lopez J."/>
        </authorList>
    </citation>
    <scope>NUCLEOTIDE SEQUENCE [LARGE SCALE GENOMIC DNA]</scope>
    <source>
        <strain evidence="9">4J27</strain>
    </source>
</reference>
<name>A0A024H0I0_9MICC</name>
<sequence>MDKFFSIVRGLGLKRGPERWLGGVLGGIAAKLNVDVAFVRIAFLVFCLLPGPAVIFYLLAWVVLPDQRNSIPLQTFLDRRSINRP</sequence>
<evidence type="ECO:0000313" key="8">
    <source>
        <dbReference type="EMBL" id="CCQ45274.1"/>
    </source>
</evidence>
<dbReference type="STRING" id="861266.ARTSIC4J27_1212"/>
<dbReference type="AlphaFoldDB" id="A0A024H0I0"/>
<dbReference type="Pfam" id="PF04024">
    <property type="entry name" value="PspC"/>
    <property type="match status" value="1"/>
</dbReference>
<dbReference type="PANTHER" id="PTHR33885">
    <property type="entry name" value="PHAGE SHOCK PROTEIN C"/>
    <property type="match status" value="1"/>
</dbReference>
<dbReference type="GO" id="GO:0005886">
    <property type="term" value="C:plasma membrane"/>
    <property type="evidence" value="ECO:0007669"/>
    <property type="project" value="UniProtKB-SubCell"/>
</dbReference>
<evidence type="ECO:0000256" key="5">
    <source>
        <dbReference type="ARBA" id="ARBA00023136"/>
    </source>
</evidence>
<evidence type="ECO:0000256" key="4">
    <source>
        <dbReference type="ARBA" id="ARBA00022989"/>
    </source>
</evidence>
<dbReference type="OrthoDB" id="7359894at2"/>
<dbReference type="InterPro" id="IPR007168">
    <property type="entry name" value="Phageshock_PspC_N"/>
</dbReference>
<keyword evidence="4 6" id="KW-1133">Transmembrane helix</keyword>
<dbReference type="InterPro" id="IPR052027">
    <property type="entry name" value="PspC"/>
</dbReference>
<evidence type="ECO:0000259" key="7">
    <source>
        <dbReference type="Pfam" id="PF04024"/>
    </source>
</evidence>
<keyword evidence="3 6" id="KW-0812">Transmembrane</keyword>
<dbReference type="Proteomes" id="UP000035722">
    <property type="component" value="Unassembled WGS sequence"/>
</dbReference>
<feature type="domain" description="Phage shock protein PspC N-terminal" evidence="7">
    <location>
        <begin position="17"/>
        <end position="66"/>
    </location>
</feature>
<keyword evidence="9" id="KW-1185">Reference proteome</keyword>
<keyword evidence="5 6" id="KW-0472">Membrane</keyword>
<evidence type="ECO:0000256" key="2">
    <source>
        <dbReference type="ARBA" id="ARBA00022475"/>
    </source>
</evidence>
<accession>A0A024H0I0</accession>